<evidence type="ECO:0000313" key="2">
    <source>
        <dbReference type="Proteomes" id="UP000887013"/>
    </source>
</evidence>
<sequence>MFRKGLYSISDVLETISQDSGSQQYTGCRYKFQCLLQAIVPKFRVIDQQQRITTWTPELTGSLPETRDTQLKNRFGSEDYLVEIYVRDLLSIVMNNAISGLSTTVLLVLYDEFKPKNKLRID</sequence>
<dbReference type="Proteomes" id="UP000887013">
    <property type="component" value="Unassembled WGS sequence"/>
</dbReference>
<reference evidence="1" key="1">
    <citation type="submission" date="2020-08" db="EMBL/GenBank/DDBJ databases">
        <title>Multicomponent nature underlies the extraordinary mechanical properties of spider dragline silk.</title>
        <authorList>
            <person name="Kono N."/>
            <person name="Nakamura H."/>
            <person name="Mori M."/>
            <person name="Yoshida Y."/>
            <person name="Ohtoshi R."/>
            <person name="Malay A.D."/>
            <person name="Moran D.A.P."/>
            <person name="Tomita M."/>
            <person name="Numata K."/>
            <person name="Arakawa K."/>
        </authorList>
    </citation>
    <scope>NUCLEOTIDE SEQUENCE</scope>
</reference>
<dbReference type="EMBL" id="BMAW01037273">
    <property type="protein sequence ID" value="GFU47702.1"/>
    <property type="molecule type" value="Genomic_DNA"/>
</dbReference>
<gene>
    <name evidence="1" type="ORF">NPIL_349291</name>
</gene>
<accession>A0A8X6UVF6</accession>
<evidence type="ECO:0000313" key="1">
    <source>
        <dbReference type="EMBL" id="GFU47702.1"/>
    </source>
</evidence>
<keyword evidence="2" id="KW-1185">Reference proteome</keyword>
<organism evidence="1 2">
    <name type="scientific">Nephila pilipes</name>
    <name type="common">Giant wood spider</name>
    <name type="synonym">Nephila maculata</name>
    <dbReference type="NCBI Taxonomy" id="299642"/>
    <lineage>
        <taxon>Eukaryota</taxon>
        <taxon>Metazoa</taxon>
        <taxon>Ecdysozoa</taxon>
        <taxon>Arthropoda</taxon>
        <taxon>Chelicerata</taxon>
        <taxon>Arachnida</taxon>
        <taxon>Araneae</taxon>
        <taxon>Araneomorphae</taxon>
        <taxon>Entelegynae</taxon>
        <taxon>Araneoidea</taxon>
        <taxon>Nephilidae</taxon>
        <taxon>Nephila</taxon>
    </lineage>
</organism>
<proteinExistence type="predicted"/>
<protein>
    <submittedName>
        <fullName evidence="1">Uncharacterized protein</fullName>
    </submittedName>
</protein>
<comment type="caution">
    <text evidence="1">The sequence shown here is derived from an EMBL/GenBank/DDBJ whole genome shotgun (WGS) entry which is preliminary data.</text>
</comment>
<name>A0A8X6UVF6_NEPPI</name>
<dbReference type="AlphaFoldDB" id="A0A8X6UVF6"/>